<reference evidence="3 4" key="1">
    <citation type="journal article" date="2013" name="Proc. Natl. Acad. Sci. U.S.A.">
        <title>Candidate phylum TM6 genome recovered from a hospital sink biofilm provides genomic insights into this uncultivated phylum.</title>
        <authorList>
            <person name="McLean J.S."/>
            <person name="Lombardo M.J."/>
            <person name="Badger J.H."/>
            <person name="Edlund A."/>
            <person name="Novotny M."/>
            <person name="Yee-Greenbaum J."/>
            <person name="Vyahhi N."/>
            <person name="Hall A.P."/>
            <person name="Yang Y."/>
            <person name="Dupont C.L."/>
            <person name="Ziegler M.G."/>
            <person name="Chitsaz H."/>
            <person name="Allen A.E."/>
            <person name="Yooseph S."/>
            <person name="Tesler G."/>
            <person name="Pevzner P.A."/>
            <person name="Friedman R.M."/>
            <person name="Nealson K.H."/>
            <person name="Venter J.C."/>
            <person name="Lasken R.S."/>
        </authorList>
    </citation>
    <scope>NUCLEOTIDE SEQUENCE [LARGE SCALE GENOMIC DNA]</scope>
    <source>
        <strain evidence="3 4">TM6SC1</strain>
    </source>
</reference>
<dbReference type="EMBL" id="ARQD01000004">
    <property type="protein sequence ID" value="KIX85005.1"/>
    <property type="molecule type" value="Genomic_DNA"/>
</dbReference>
<feature type="domain" description="Peptidase S74" evidence="2">
    <location>
        <begin position="223"/>
        <end position="323"/>
    </location>
</feature>
<evidence type="ECO:0000259" key="2">
    <source>
        <dbReference type="PROSITE" id="PS51688"/>
    </source>
</evidence>
<dbReference type="InterPro" id="IPR011049">
    <property type="entry name" value="Serralysin-like_metalloprot_C"/>
</dbReference>
<protein>
    <recommendedName>
        <fullName evidence="2">Peptidase S74 domain-containing protein</fullName>
    </recommendedName>
</protein>
<feature type="coiled-coil region" evidence="1">
    <location>
        <begin position="302"/>
        <end position="329"/>
    </location>
</feature>
<dbReference type="eggNOG" id="COG3209">
    <property type="taxonomic scope" value="Bacteria"/>
</dbReference>
<gene>
    <name evidence="3" type="ORF">J120_04730</name>
</gene>
<organism evidence="3 4">
    <name type="scientific">candidate division TM6 bacterium JCVI TM6SC1</name>
    <dbReference type="NCBI Taxonomy" id="1306947"/>
    <lineage>
        <taxon>Bacteria</taxon>
        <taxon>Candidatus Babelota</taxon>
        <taxon>Vermiphilus</taxon>
    </lineage>
</organism>
<dbReference type="Pfam" id="PF13884">
    <property type="entry name" value="Peptidase_S74"/>
    <property type="match status" value="1"/>
</dbReference>
<sequence>MSTPPTTVNAVARWTSTAGTAIQNSGIIVNDSSTVVQNSVQINPDSALNPNTSLGLTPRGTGALTVAIPDGTATGGNARGTNAIDFQNNRTLATNVASGANSLLLATESSTASGAQSACVAGGLCIASGTNSFAQATASQAGGTSSVALGWVSVANTNNSFAWSDNAAAGGVTTSNLGQFAIRATGPGGGAAVKFFTTNSTLSPLSAPGPYLVNGLSTWQVPSSRTIKENYTYVNCLEILEKIAAMTIEKWTYKDENRTDGLVWHMGPYAEEFSQFGLGALKDAIETSDADGILFAAIKGMYQLHINDMDTIDAQLKDLEEQTHNLKLH</sequence>
<dbReference type="InterPro" id="IPR030392">
    <property type="entry name" value="S74_ICA"/>
</dbReference>
<dbReference type="STRING" id="1306947.J120_04730"/>
<dbReference type="PROSITE" id="PS51688">
    <property type="entry name" value="ICA"/>
    <property type="match status" value="1"/>
</dbReference>
<keyword evidence="1" id="KW-0175">Coiled coil</keyword>
<evidence type="ECO:0000256" key="1">
    <source>
        <dbReference type="SAM" id="Coils"/>
    </source>
</evidence>
<comment type="caution">
    <text evidence="3">The sequence shown here is derived from an EMBL/GenBank/DDBJ whole genome shotgun (WGS) entry which is preliminary data.</text>
</comment>
<dbReference type="Proteomes" id="UP000032214">
    <property type="component" value="Unassembled WGS sequence"/>
</dbReference>
<dbReference type="eggNOG" id="COG5295">
    <property type="taxonomic scope" value="Bacteria"/>
</dbReference>
<accession>A0A0D2I1A4</accession>
<dbReference type="AlphaFoldDB" id="A0A0D2I1A4"/>
<name>A0A0D2I1A4_9BACT</name>
<keyword evidence="4" id="KW-1185">Reference proteome</keyword>
<dbReference type="Gene3D" id="2.150.10.10">
    <property type="entry name" value="Serralysin-like metalloprotease, C-terminal"/>
    <property type="match status" value="1"/>
</dbReference>
<proteinExistence type="predicted"/>
<evidence type="ECO:0000313" key="3">
    <source>
        <dbReference type="EMBL" id="KIX85005.1"/>
    </source>
</evidence>
<evidence type="ECO:0000313" key="4">
    <source>
        <dbReference type="Proteomes" id="UP000032214"/>
    </source>
</evidence>